<feature type="transmembrane region" description="Helical" evidence="2">
    <location>
        <begin position="1755"/>
        <end position="1777"/>
    </location>
</feature>
<keyword evidence="2" id="KW-1133">Transmembrane helix</keyword>
<dbReference type="SUPFAM" id="SSF56112">
    <property type="entry name" value="Protein kinase-like (PK-like)"/>
    <property type="match status" value="1"/>
</dbReference>
<evidence type="ECO:0000313" key="5">
    <source>
        <dbReference type="Proteomes" id="UP001281761"/>
    </source>
</evidence>
<proteinExistence type="predicted"/>
<dbReference type="PANTHER" id="PTHR24416">
    <property type="entry name" value="TYROSINE-PROTEIN KINASE RECEPTOR"/>
    <property type="match status" value="1"/>
</dbReference>
<evidence type="ECO:0000256" key="2">
    <source>
        <dbReference type="SAM" id="Phobius"/>
    </source>
</evidence>
<reference evidence="4 5" key="1">
    <citation type="journal article" date="2022" name="bioRxiv">
        <title>Genomics of Preaxostyla Flagellates Illuminates Evolutionary Transitions and the Path Towards Mitochondrial Loss.</title>
        <authorList>
            <person name="Novak L.V.F."/>
            <person name="Treitli S.C."/>
            <person name="Pyrih J."/>
            <person name="Halakuc P."/>
            <person name="Pipaliya S.V."/>
            <person name="Vacek V."/>
            <person name="Brzon O."/>
            <person name="Soukal P."/>
            <person name="Eme L."/>
            <person name="Dacks J.B."/>
            <person name="Karnkowska A."/>
            <person name="Elias M."/>
            <person name="Hampl V."/>
        </authorList>
    </citation>
    <scope>NUCLEOTIDE SEQUENCE [LARGE SCALE GENOMIC DNA]</scope>
    <source>
        <strain evidence="4">NAU3</strain>
        <tissue evidence="4">Gut</tissue>
    </source>
</reference>
<dbReference type="Gene3D" id="1.10.510.10">
    <property type="entry name" value="Transferase(Phosphotransferase) domain 1"/>
    <property type="match status" value="1"/>
</dbReference>
<keyword evidence="5" id="KW-1185">Reference proteome</keyword>
<dbReference type="InterPro" id="IPR001245">
    <property type="entry name" value="Ser-Thr/Tyr_kinase_cat_dom"/>
</dbReference>
<dbReference type="Pfam" id="PF07714">
    <property type="entry name" value="PK_Tyr_Ser-Thr"/>
    <property type="match status" value="1"/>
</dbReference>
<dbReference type="InterPro" id="IPR011009">
    <property type="entry name" value="Kinase-like_dom_sf"/>
</dbReference>
<accession>A0ABQ9XQE1</accession>
<evidence type="ECO:0000256" key="1">
    <source>
        <dbReference type="SAM" id="MobiDB-lite"/>
    </source>
</evidence>
<name>A0ABQ9XQE1_9EUKA</name>
<dbReference type="InterPro" id="IPR050122">
    <property type="entry name" value="RTK"/>
</dbReference>
<dbReference type="SUPFAM" id="SSF51126">
    <property type="entry name" value="Pectin lyase-like"/>
    <property type="match status" value="1"/>
</dbReference>
<protein>
    <recommendedName>
        <fullName evidence="3">Protein kinase domain-containing protein</fullName>
    </recommendedName>
</protein>
<feature type="compositionally biased region" description="Polar residues" evidence="1">
    <location>
        <begin position="1933"/>
        <end position="1946"/>
    </location>
</feature>
<evidence type="ECO:0000259" key="3">
    <source>
        <dbReference type="PROSITE" id="PS50011"/>
    </source>
</evidence>
<sequence>MELSSCLLSTSLANMTSTHHTHTPSDSRLSQTCLGVSVKESIGALQGTLIQDFNLGGSLLCQNTTFAICQTSPTPFLDSFVHDAFAPFLKPFTKHLSSPYSFSGQYSGLTPHRFWSPFSVSGYDAPTPPLSYSYATSSTPITFTGCTFSQMTADPDSMDDQPGGAAIRKVCQSPLTITRCAFTECKVESGSGGAVLCLTENTTLSLPAIIVDSNFTECSVGYSGGGVCLSVSSSDSITSCRFVSCSTPSGSGAAAHTQTCDVTSSVFDSNTASWDKILMIEKGGFLKYCLFSANTAGGSSNNPDCNLLELSTFLYLHFGNVWSSDSWDGSSDVLFVMNGGSDGPCSFAQPCSTLSAVVGKVGVGAEREIRIGSGSFGAATLATQCSLKIYQYCADSVKNQKEEKVSFSLEIDSVPTVRLTLESLSLSPIPGHALVTVSSDDSIFTGNTLRLVNLTGISHPLFVLSAGDTHFSYAHFEDISGSSAPLLTVTGADTTFTIEYGIFTKLSSTDCVISVSAGTLSLVYTVFHSLTRTEGEGAALIDAFSAAHLDLRASVSHCHSAAGHAGAIYLKNTPFEAIQDATLQFYENRGMNDDVAHDILVADDTFSDPPQPFNGCSSLNSRVSIVDQMGTKRTIKPVTSVYVIDENNLAMEMDKHQNCITASDFGKIDFSHILSSRNDLYISFCRTKDREVSMSPLVLQSTQSVSFQNQSDTEFTTLVRMIHSTPLIHHQGSNEFQIEKFRFLLTSPSTAPMFIIDSESPAVFQSSIFTSDGTVSQHPMFQTSGTLSLFDCIFSSLSFDGTSCIVATGGSFTMQTQNTQTMVSAVTDISTTSNGAFLNAHATELNISDIPFIDCCASNGGALFISDPPTIALQVSMFNCKASLRGGGFFFENTLTIDGYETAEFRLSTMTNCVAEFGGGFYLNNTGNRPISLTDSTGPQILGEEYGFPTFFNCFATEGGGGFVDGIGGDNLIDLGFNTFSNDRPTEGTDLYFSKSYAESFYQTGYEADRTFGDFIEETFGTGPVSFSGSSLTDPTKYKHIEVEGYPEYGLNMRDPELAIRKDTTLEDPSCSYLYAPFCSSLSQYLPFIHPKSETGECIPAPIVLRDDFNFLETSRVSKQSIKLMGDPEVEMDEENPLTVQQPTILDETESEFVEAGEDGTIEIHGLIFQWDLDLTLIRTVHSTAKGIVSNSIIKLNYIQTRPLLICENGIISVSGTKFNISDTPLVFSTPLISMSSASKQSNSAPTKRLELSNVIFNNLTLYQSAGAVVVLENARSIALSNTLDLSKNPASPFRSATLLVYLHPYRHTTINIHEYGSDAWGCGNESYPCHSLDEADGHLDSGNPSLITIHNTAQLFGQLDLTQDKTEITSKGAQSTVVVSSQGSLINHKTGSVSHALTLSLLAFSLSTGRSTSVLQSTSGSLTVASCVFSSASPIESSLLEVTGGSADLSKVTLTSLLSTATLLTFTGFTSVHLGNVTHSACSSLLLMSVEGNGSIEQTVSLEECDFEGSVTSLTSNDEQATSEEGLCGWTTPLIVLKTCSATARLVSFTHLPQGAIDVDNSKLKMSFMEFTQNAPLNQSFPSLSRNIRCTGTSTVDLTAASSNTDAAETSLWFLAEPDCAVTSGGKLVAEPYFVPTLNTTNCSSTLPKKGTAYSVVLQGTHLIPCGISFVVREEGNTSDPKKQLIHFTSDLVTAHNETHIALTLPTSAFKELDPDAGWIGLVSFGRSGETESFAFKVNAKEARALALRKTLPWLIPLIVSICVLVLVAIVIIVILRRRKRTEPTQPQKEMEDQIVVSGEEKMEEIGQTQEGIHTRNSIVTAKESNDGVNAHDDFPTEPINTKLNLVEAVQCGEKLESTAVREEDTLYNRLHKSEHKTGIVKRVVQRQLALGLQKIAESNQHAPILSKLSSHWVMFDAAGSVCLKLKDTQPDQHQPAQSQTTSGQAPVAQEGRRWMAPEAVKAEEDKAYTSQVDPRKAAVFSLGLVLWEIETGLVPFAEQDAVNAQRQLGTGVLPNMNGLKQEMEDLIITCLQVNPDDRPSLHTVSNAITSLPDDEEGAQEAGFVQQS</sequence>
<dbReference type="Proteomes" id="UP001281761">
    <property type="component" value="Unassembled WGS sequence"/>
</dbReference>
<dbReference type="InterPro" id="IPR011050">
    <property type="entry name" value="Pectin_lyase_fold/virulence"/>
</dbReference>
<keyword evidence="2" id="KW-0812">Transmembrane</keyword>
<feature type="domain" description="Protein kinase" evidence="3">
    <location>
        <begin position="1715"/>
        <end position="2053"/>
    </location>
</feature>
<dbReference type="PROSITE" id="PS50011">
    <property type="entry name" value="PROTEIN_KINASE_DOM"/>
    <property type="match status" value="1"/>
</dbReference>
<feature type="region of interest" description="Disordered" evidence="1">
    <location>
        <begin position="1930"/>
        <end position="1953"/>
    </location>
</feature>
<dbReference type="PANTHER" id="PTHR24416:SF611">
    <property type="entry name" value="TYROSINE-PROTEIN KINASE TRANSMEMBRANE RECEPTOR ROR"/>
    <property type="match status" value="1"/>
</dbReference>
<dbReference type="InterPro" id="IPR000719">
    <property type="entry name" value="Prot_kinase_dom"/>
</dbReference>
<organism evidence="4 5">
    <name type="scientific">Blattamonas nauphoetae</name>
    <dbReference type="NCBI Taxonomy" id="2049346"/>
    <lineage>
        <taxon>Eukaryota</taxon>
        <taxon>Metamonada</taxon>
        <taxon>Preaxostyla</taxon>
        <taxon>Oxymonadida</taxon>
        <taxon>Blattamonas</taxon>
    </lineage>
</organism>
<dbReference type="EMBL" id="JARBJD010000080">
    <property type="protein sequence ID" value="KAK2954286.1"/>
    <property type="molecule type" value="Genomic_DNA"/>
</dbReference>
<keyword evidence="2" id="KW-0472">Membrane</keyword>
<evidence type="ECO:0000313" key="4">
    <source>
        <dbReference type="EMBL" id="KAK2954286.1"/>
    </source>
</evidence>
<gene>
    <name evidence="4" type="ORF">BLNAU_10785</name>
</gene>
<comment type="caution">
    <text evidence="4">The sequence shown here is derived from an EMBL/GenBank/DDBJ whole genome shotgun (WGS) entry which is preliminary data.</text>
</comment>